<feature type="domain" description="NAD(P)-binding" evidence="1">
    <location>
        <begin position="8"/>
        <end position="117"/>
    </location>
</feature>
<dbReference type="PANTHER" id="PTHR48079">
    <property type="entry name" value="PROTEIN YEEZ"/>
    <property type="match status" value="1"/>
</dbReference>
<evidence type="ECO:0000313" key="2">
    <source>
        <dbReference type="EMBL" id="TIB15382.1"/>
    </source>
</evidence>
<comment type="caution">
    <text evidence="2">The sequence shown here is derived from an EMBL/GenBank/DDBJ whole genome shotgun (WGS) entry which is preliminary data.</text>
</comment>
<evidence type="ECO:0000313" key="3">
    <source>
        <dbReference type="Proteomes" id="UP000306954"/>
    </source>
</evidence>
<sequence>MVQVFLTGATGYIGGSILARFTDQWPSFNYRALTRSTDKASKLNQFKNIEAVVGDNNSFDLIEDEAKKADVVIHTANSADDMPSTKAIVSGIEKGKGKSAIYIHVSGTGALVDDARGLHDQHTTYDDSDSQHINTLPTSQVHRDVDEFLLEHSDKMQLHIVYPSTVWGQAVDHALYKAGISNCFSVQMPSLAAIFVELKQAKVVGDGKNIWPNVHIYELVDLFQLILRNAIEGKISSDKSGSYFFGVTDHYYYSEAVGVMANALSKHGRISSANVESFSSADFDRFDALWYFGSNCRGRATRARSLGWKPQRGTKDFYADLPKLVQDLIQSGKV</sequence>
<dbReference type="InterPro" id="IPR036291">
    <property type="entry name" value="NAD(P)-bd_dom_sf"/>
</dbReference>
<dbReference type="InterPro" id="IPR051783">
    <property type="entry name" value="NAD(P)-dependent_oxidoreduct"/>
</dbReference>
<accession>A0A4T0HT49</accession>
<name>A0A4T0HT49_WALIC</name>
<protein>
    <recommendedName>
        <fullName evidence="1">NAD(P)-binding domain-containing protein</fullName>
    </recommendedName>
</protein>
<dbReference type="EMBL" id="SPOF01000007">
    <property type="protein sequence ID" value="TIB15382.1"/>
    <property type="molecule type" value="Genomic_DNA"/>
</dbReference>
<organism evidence="2 3">
    <name type="scientific">Wallemia ichthyophaga</name>
    <dbReference type="NCBI Taxonomy" id="245174"/>
    <lineage>
        <taxon>Eukaryota</taxon>
        <taxon>Fungi</taxon>
        <taxon>Dikarya</taxon>
        <taxon>Basidiomycota</taxon>
        <taxon>Wallemiomycotina</taxon>
        <taxon>Wallemiomycetes</taxon>
        <taxon>Wallemiales</taxon>
        <taxon>Wallemiaceae</taxon>
        <taxon>Wallemia</taxon>
    </lineage>
</organism>
<dbReference type="Proteomes" id="UP000306954">
    <property type="component" value="Unassembled WGS sequence"/>
</dbReference>
<dbReference type="PANTHER" id="PTHR48079:SF6">
    <property type="entry name" value="NAD(P)-BINDING DOMAIN-CONTAINING PROTEIN-RELATED"/>
    <property type="match status" value="1"/>
</dbReference>
<dbReference type="GO" id="GO:0004029">
    <property type="term" value="F:aldehyde dehydrogenase (NAD+) activity"/>
    <property type="evidence" value="ECO:0007669"/>
    <property type="project" value="TreeGrafter"/>
</dbReference>
<dbReference type="Gene3D" id="3.40.50.720">
    <property type="entry name" value="NAD(P)-binding Rossmann-like Domain"/>
    <property type="match status" value="1"/>
</dbReference>
<reference evidence="2 3" key="1">
    <citation type="submission" date="2019-03" db="EMBL/GenBank/DDBJ databases">
        <title>Sequencing 23 genomes of Wallemia ichthyophaga.</title>
        <authorList>
            <person name="Gostincar C."/>
        </authorList>
    </citation>
    <scope>NUCLEOTIDE SEQUENCE [LARGE SCALE GENOMIC DNA]</scope>
    <source>
        <strain evidence="2 3">EXF-8621</strain>
    </source>
</reference>
<dbReference type="AlphaFoldDB" id="A0A4T0HT49"/>
<dbReference type="SUPFAM" id="SSF51735">
    <property type="entry name" value="NAD(P)-binding Rossmann-fold domains"/>
    <property type="match status" value="1"/>
</dbReference>
<dbReference type="InterPro" id="IPR016040">
    <property type="entry name" value="NAD(P)-bd_dom"/>
</dbReference>
<dbReference type="Pfam" id="PF13460">
    <property type="entry name" value="NAD_binding_10"/>
    <property type="match status" value="1"/>
</dbReference>
<gene>
    <name evidence="2" type="ORF">E3P90_00938</name>
</gene>
<evidence type="ECO:0000259" key="1">
    <source>
        <dbReference type="Pfam" id="PF13460"/>
    </source>
</evidence>
<dbReference type="GO" id="GO:0005737">
    <property type="term" value="C:cytoplasm"/>
    <property type="evidence" value="ECO:0007669"/>
    <property type="project" value="TreeGrafter"/>
</dbReference>
<proteinExistence type="predicted"/>